<protein>
    <submittedName>
        <fullName evidence="3">Uncharacterized protein</fullName>
    </submittedName>
</protein>
<evidence type="ECO:0000256" key="2">
    <source>
        <dbReference type="SAM" id="SignalP"/>
    </source>
</evidence>
<keyword evidence="2" id="KW-0732">Signal</keyword>
<keyword evidence="4" id="KW-1185">Reference proteome</keyword>
<dbReference type="AlphaFoldDB" id="A0AAN8MHV7"/>
<dbReference type="EMBL" id="JAVHNR010000010">
    <property type="protein sequence ID" value="KAK6332034.1"/>
    <property type="molecule type" value="Genomic_DNA"/>
</dbReference>
<feature type="compositionally biased region" description="Low complexity" evidence="1">
    <location>
        <begin position="87"/>
        <end position="142"/>
    </location>
</feature>
<accession>A0AAN8MHV7</accession>
<evidence type="ECO:0000313" key="4">
    <source>
        <dbReference type="Proteomes" id="UP001313282"/>
    </source>
</evidence>
<name>A0AAN8MHV7_9PEZI</name>
<reference evidence="3 4" key="1">
    <citation type="submission" date="2019-10" db="EMBL/GenBank/DDBJ databases">
        <authorList>
            <person name="Palmer J.M."/>
        </authorList>
    </citation>
    <scope>NUCLEOTIDE SEQUENCE [LARGE SCALE GENOMIC DNA]</scope>
    <source>
        <strain evidence="3 4">TWF718</strain>
    </source>
</reference>
<feature type="chain" id="PRO_5042853183" evidence="2">
    <location>
        <begin position="20"/>
        <end position="162"/>
    </location>
</feature>
<gene>
    <name evidence="3" type="ORF">TWF718_002572</name>
</gene>
<proteinExistence type="predicted"/>
<evidence type="ECO:0000256" key="1">
    <source>
        <dbReference type="SAM" id="MobiDB-lite"/>
    </source>
</evidence>
<feature type="compositionally biased region" description="Low complexity" evidence="1">
    <location>
        <begin position="149"/>
        <end position="162"/>
    </location>
</feature>
<comment type="caution">
    <text evidence="3">The sequence shown here is derived from an EMBL/GenBank/DDBJ whole genome shotgun (WGS) entry which is preliminary data.</text>
</comment>
<sequence length="162" mass="16405">MNTLLKAITICALAISAVAQDTECNPENLPTFCPTAYNPCCAYLCGVPGGQPACRDQNITETGENASGARRVTCELCPTDLSSFPRASSTSETPAAAETTTAGEEGTAGYDSTVSTTVPEPSTTLEPVPTGNYTGNGTQTTGLPEPTYSSGASSVIAIGSAP</sequence>
<evidence type="ECO:0000313" key="3">
    <source>
        <dbReference type="EMBL" id="KAK6332034.1"/>
    </source>
</evidence>
<feature type="region of interest" description="Disordered" evidence="1">
    <location>
        <begin position="83"/>
        <end position="162"/>
    </location>
</feature>
<dbReference type="Proteomes" id="UP001313282">
    <property type="component" value="Unassembled WGS sequence"/>
</dbReference>
<organism evidence="3 4">
    <name type="scientific">Orbilia javanica</name>
    <dbReference type="NCBI Taxonomy" id="47235"/>
    <lineage>
        <taxon>Eukaryota</taxon>
        <taxon>Fungi</taxon>
        <taxon>Dikarya</taxon>
        <taxon>Ascomycota</taxon>
        <taxon>Pezizomycotina</taxon>
        <taxon>Orbiliomycetes</taxon>
        <taxon>Orbiliales</taxon>
        <taxon>Orbiliaceae</taxon>
        <taxon>Orbilia</taxon>
    </lineage>
</organism>
<feature type="signal peptide" evidence="2">
    <location>
        <begin position="1"/>
        <end position="19"/>
    </location>
</feature>